<evidence type="ECO:0000313" key="2">
    <source>
        <dbReference type="EMBL" id="GGK73962.1"/>
    </source>
</evidence>
<evidence type="ECO:0000313" key="3">
    <source>
        <dbReference type="Proteomes" id="UP000662111"/>
    </source>
</evidence>
<feature type="compositionally biased region" description="Low complexity" evidence="1">
    <location>
        <begin position="37"/>
        <end position="55"/>
    </location>
</feature>
<dbReference type="RefSeq" id="WP_022921920.1">
    <property type="nucleotide sequence ID" value="NZ_BMLB01000005.1"/>
</dbReference>
<keyword evidence="3" id="KW-1185">Reference proteome</keyword>
<protein>
    <submittedName>
        <fullName evidence="2">Uncharacterized protein</fullName>
    </submittedName>
</protein>
<gene>
    <name evidence="2" type="ORF">GCM10011509_23240</name>
</gene>
<feature type="region of interest" description="Disordered" evidence="1">
    <location>
        <begin position="37"/>
        <end position="72"/>
    </location>
</feature>
<sequence length="72" mass="7404">MDDLDPDLDLARPVTGDRAVDDALAAFDRALGEGPQAEAEAAAAAHRALQARLTGPPTPPVPPGEARPGPRQ</sequence>
<feature type="compositionally biased region" description="Pro residues" evidence="1">
    <location>
        <begin position="56"/>
        <end position="72"/>
    </location>
</feature>
<proteinExistence type="predicted"/>
<evidence type="ECO:0000256" key="1">
    <source>
        <dbReference type="SAM" id="MobiDB-lite"/>
    </source>
</evidence>
<comment type="caution">
    <text evidence="2">The sequence shown here is derived from an EMBL/GenBank/DDBJ whole genome shotgun (WGS) entry which is preliminary data.</text>
</comment>
<dbReference type="EMBL" id="BMLB01000005">
    <property type="protein sequence ID" value="GGK73962.1"/>
    <property type="molecule type" value="Genomic_DNA"/>
</dbReference>
<organism evidence="2 3">
    <name type="scientific">Ornithinimicrobium pekingense</name>
    <dbReference type="NCBI Taxonomy" id="384677"/>
    <lineage>
        <taxon>Bacteria</taxon>
        <taxon>Bacillati</taxon>
        <taxon>Actinomycetota</taxon>
        <taxon>Actinomycetes</taxon>
        <taxon>Micrococcales</taxon>
        <taxon>Ornithinimicrobiaceae</taxon>
        <taxon>Ornithinimicrobium</taxon>
    </lineage>
</organism>
<accession>A0ABQ2FBX5</accession>
<name>A0ABQ2FBX5_9MICO</name>
<dbReference type="Proteomes" id="UP000662111">
    <property type="component" value="Unassembled WGS sequence"/>
</dbReference>
<reference evidence="3" key="1">
    <citation type="journal article" date="2019" name="Int. J. Syst. Evol. Microbiol.">
        <title>The Global Catalogue of Microorganisms (GCM) 10K type strain sequencing project: providing services to taxonomists for standard genome sequencing and annotation.</title>
        <authorList>
            <consortium name="The Broad Institute Genomics Platform"/>
            <consortium name="The Broad Institute Genome Sequencing Center for Infectious Disease"/>
            <person name="Wu L."/>
            <person name="Ma J."/>
        </authorList>
    </citation>
    <scope>NUCLEOTIDE SEQUENCE [LARGE SCALE GENOMIC DNA]</scope>
    <source>
        <strain evidence="3">CGMCC 1.5362</strain>
    </source>
</reference>